<sequence>MAFLSVVSALSLLTSASALSSSDFTFTRRRAVAPRSFEERAQTVLPAADFSVAISGKAPRRKSKSAALAALRGRPFPSKPGSGSGGSDTVPVAGSDFDEEYLTNATVGGQPFSLIIDTGSSDTWVAQKGFNCFDLNGNPISEADCAFGTAGFDPTASKTFKPFPNVSFNITYGDGEFLSGPVGFDTVSVGGLTVKSQEIGVPNLAAWEGDGINTGLIGLAFPDLTSVYNTTNPQDASAANQLPYDPLFFTAVKERAVKNTFFSVALDRGTFEQQENDPYDPNLGFLSFGGIAPVPVTSTQATIPVEGYSATTGIPSSAKGSPFFFYTVNVEKFTFPGSAGILTANNNTILDTGTTLDYVPTPVIKAFAKAFDPPATYSEEDELYLVDCTAKVPQFLVTIGGKEFSVDAKDQILPGGTDSNGKEICFLGTQDGGPDEADNIFILGDTFLHNVVATFNPIQGEITLTQRLPY</sequence>
<proteinExistence type="inferred from homology"/>
<dbReference type="Pfam" id="PF00026">
    <property type="entry name" value="Asp"/>
    <property type="match status" value="1"/>
</dbReference>
<dbReference type="GO" id="GO:0004190">
    <property type="term" value="F:aspartic-type endopeptidase activity"/>
    <property type="evidence" value="ECO:0007669"/>
    <property type="project" value="UniProtKB-KW"/>
</dbReference>
<dbReference type="EMBL" id="JACAZE010000009">
    <property type="protein sequence ID" value="KAF7305776.1"/>
    <property type="molecule type" value="Genomic_DNA"/>
</dbReference>
<accession>A0A8H6W7G6</accession>
<dbReference type="InterPro" id="IPR033121">
    <property type="entry name" value="PEPTIDASE_A1"/>
</dbReference>
<dbReference type="InterPro" id="IPR034164">
    <property type="entry name" value="Pepsin-like_dom"/>
</dbReference>
<keyword evidence="5" id="KW-0732">Signal</keyword>
<evidence type="ECO:0000313" key="7">
    <source>
        <dbReference type="EMBL" id="KAF7305776.1"/>
    </source>
</evidence>
<dbReference type="InterPro" id="IPR021109">
    <property type="entry name" value="Peptidase_aspartic_dom_sf"/>
</dbReference>
<evidence type="ECO:0000313" key="8">
    <source>
        <dbReference type="Proteomes" id="UP000613580"/>
    </source>
</evidence>
<dbReference type="PROSITE" id="PS00141">
    <property type="entry name" value="ASP_PROTEASE"/>
    <property type="match status" value="1"/>
</dbReference>
<feature type="signal peptide" evidence="5">
    <location>
        <begin position="1"/>
        <end position="18"/>
    </location>
</feature>
<dbReference type="InterPro" id="IPR001969">
    <property type="entry name" value="Aspartic_peptidase_AS"/>
</dbReference>
<name>A0A8H6W7G6_MYCCL</name>
<comment type="similarity">
    <text evidence="1 4">Belongs to the peptidase A1 family.</text>
</comment>
<feature type="active site" evidence="3">
    <location>
        <position position="117"/>
    </location>
</feature>
<organism evidence="7 8">
    <name type="scientific">Mycena chlorophos</name>
    <name type="common">Agaric fungus</name>
    <name type="synonym">Agaricus chlorophos</name>
    <dbReference type="NCBI Taxonomy" id="658473"/>
    <lineage>
        <taxon>Eukaryota</taxon>
        <taxon>Fungi</taxon>
        <taxon>Dikarya</taxon>
        <taxon>Basidiomycota</taxon>
        <taxon>Agaricomycotina</taxon>
        <taxon>Agaricomycetes</taxon>
        <taxon>Agaricomycetidae</taxon>
        <taxon>Agaricales</taxon>
        <taxon>Marasmiineae</taxon>
        <taxon>Mycenaceae</taxon>
        <taxon>Mycena</taxon>
    </lineage>
</organism>
<keyword evidence="8" id="KW-1185">Reference proteome</keyword>
<keyword evidence="2 4" id="KW-0064">Aspartyl protease</keyword>
<dbReference type="AlphaFoldDB" id="A0A8H6W7G6"/>
<dbReference type="PRINTS" id="PR00792">
    <property type="entry name" value="PEPSIN"/>
</dbReference>
<evidence type="ECO:0000259" key="6">
    <source>
        <dbReference type="PROSITE" id="PS51767"/>
    </source>
</evidence>
<keyword evidence="4" id="KW-0378">Hydrolase</keyword>
<dbReference type="PANTHER" id="PTHR47966">
    <property type="entry name" value="BETA-SITE APP-CLEAVING ENZYME, ISOFORM A-RELATED"/>
    <property type="match status" value="1"/>
</dbReference>
<dbReference type="PANTHER" id="PTHR47966:SF47">
    <property type="entry name" value="ENDOPEPTIDASE, PUTATIVE (AFU_ORTHOLOGUE AFUA_3G01220)-RELATED"/>
    <property type="match status" value="1"/>
</dbReference>
<dbReference type="GO" id="GO:0006508">
    <property type="term" value="P:proteolysis"/>
    <property type="evidence" value="ECO:0007669"/>
    <property type="project" value="UniProtKB-KW"/>
</dbReference>
<evidence type="ECO:0000256" key="5">
    <source>
        <dbReference type="SAM" id="SignalP"/>
    </source>
</evidence>
<evidence type="ECO:0000256" key="2">
    <source>
        <dbReference type="ARBA" id="ARBA00022750"/>
    </source>
</evidence>
<reference evidence="7" key="1">
    <citation type="submission" date="2020-05" db="EMBL/GenBank/DDBJ databases">
        <title>Mycena genomes resolve the evolution of fungal bioluminescence.</title>
        <authorList>
            <person name="Tsai I.J."/>
        </authorList>
    </citation>
    <scope>NUCLEOTIDE SEQUENCE</scope>
    <source>
        <strain evidence="7">110903Hualien_Pintung</strain>
    </source>
</reference>
<feature type="chain" id="PRO_5034542348" evidence="5">
    <location>
        <begin position="19"/>
        <end position="470"/>
    </location>
</feature>
<dbReference type="SUPFAM" id="SSF50630">
    <property type="entry name" value="Acid proteases"/>
    <property type="match status" value="1"/>
</dbReference>
<dbReference type="GO" id="GO:0000324">
    <property type="term" value="C:fungal-type vacuole"/>
    <property type="evidence" value="ECO:0007669"/>
    <property type="project" value="TreeGrafter"/>
</dbReference>
<comment type="caution">
    <text evidence="7">The sequence shown here is derived from an EMBL/GenBank/DDBJ whole genome shotgun (WGS) entry which is preliminary data.</text>
</comment>
<dbReference type="CDD" id="cd05471">
    <property type="entry name" value="pepsin_like"/>
    <property type="match status" value="1"/>
</dbReference>
<evidence type="ECO:0000256" key="1">
    <source>
        <dbReference type="ARBA" id="ARBA00007447"/>
    </source>
</evidence>
<evidence type="ECO:0000256" key="4">
    <source>
        <dbReference type="RuleBase" id="RU000454"/>
    </source>
</evidence>
<gene>
    <name evidence="7" type="ORF">HMN09_00731300</name>
</gene>
<feature type="domain" description="Peptidase A1" evidence="6">
    <location>
        <begin position="101"/>
        <end position="465"/>
    </location>
</feature>
<feature type="active site" evidence="3">
    <location>
        <position position="351"/>
    </location>
</feature>
<protein>
    <submittedName>
        <fullName evidence="7">Acid protease</fullName>
    </submittedName>
</protein>
<evidence type="ECO:0000256" key="3">
    <source>
        <dbReference type="PIRSR" id="PIRSR601461-1"/>
    </source>
</evidence>
<keyword evidence="4 7" id="KW-0645">Protease</keyword>
<dbReference type="OrthoDB" id="15189at2759"/>
<dbReference type="Gene3D" id="2.40.70.10">
    <property type="entry name" value="Acid Proteases"/>
    <property type="match status" value="2"/>
</dbReference>
<dbReference type="PROSITE" id="PS51767">
    <property type="entry name" value="PEPTIDASE_A1"/>
    <property type="match status" value="1"/>
</dbReference>
<dbReference type="InterPro" id="IPR001461">
    <property type="entry name" value="Aspartic_peptidase_A1"/>
</dbReference>
<dbReference type="Proteomes" id="UP000613580">
    <property type="component" value="Unassembled WGS sequence"/>
</dbReference>